<feature type="region of interest" description="Disordered" evidence="1">
    <location>
        <begin position="1"/>
        <end position="40"/>
    </location>
</feature>
<evidence type="ECO:0000313" key="3">
    <source>
        <dbReference type="Proteomes" id="UP000799539"/>
    </source>
</evidence>
<feature type="compositionally biased region" description="Polar residues" evidence="1">
    <location>
        <begin position="30"/>
        <end position="40"/>
    </location>
</feature>
<accession>A0A6A6F5E1</accession>
<organism evidence="2 3">
    <name type="scientific">Cercospora zeae-maydis SCOH1-5</name>
    <dbReference type="NCBI Taxonomy" id="717836"/>
    <lineage>
        <taxon>Eukaryota</taxon>
        <taxon>Fungi</taxon>
        <taxon>Dikarya</taxon>
        <taxon>Ascomycota</taxon>
        <taxon>Pezizomycotina</taxon>
        <taxon>Dothideomycetes</taxon>
        <taxon>Dothideomycetidae</taxon>
        <taxon>Mycosphaerellales</taxon>
        <taxon>Mycosphaerellaceae</taxon>
        <taxon>Cercospora</taxon>
    </lineage>
</organism>
<gene>
    <name evidence="2" type="ORF">CERZMDRAFT_102027</name>
</gene>
<feature type="region of interest" description="Disordered" evidence="1">
    <location>
        <begin position="92"/>
        <end position="118"/>
    </location>
</feature>
<keyword evidence="3" id="KW-1185">Reference proteome</keyword>
<feature type="compositionally biased region" description="Basic and acidic residues" evidence="1">
    <location>
        <begin position="92"/>
        <end position="101"/>
    </location>
</feature>
<evidence type="ECO:0000256" key="1">
    <source>
        <dbReference type="SAM" id="MobiDB-lite"/>
    </source>
</evidence>
<reference evidence="2" key="1">
    <citation type="journal article" date="2020" name="Stud. Mycol.">
        <title>101 Dothideomycetes genomes: a test case for predicting lifestyles and emergence of pathogens.</title>
        <authorList>
            <person name="Haridas S."/>
            <person name="Albert R."/>
            <person name="Binder M."/>
            <person name="Bloem J."/>
            <person name="Labutti K."/>
            <person name="Salamov A."/>
            <person name="Andreopoulos B."/>
            <person name="Baker S."/>
            <person name="Barry K."/>
            <person name="Bills G."/>
            <person name="Bluhm B."/>
            <person name="Cannon C."/>
            <person name="Castanera R."/>
            <person name="Culley D."/>
            <person name="Daum C."/>
            <person name="Ezra D."/>
            <person name="Gonzalez J."/>
            <person name="Henrissat B."/>
            <person name="Kuo A."/>
            <person name="Liang C."/>
            <person name="Lipzen A."/>
            <person name="Lutzoni F."/>
            <person name="Magnuson J."/>
            <person name="Mondo S."/>
            <person name="Nolan M."/>
            <person name="Ohm R."/>
            <person name="Pangilinan J."/>
            <person name="Park H.-J."/>
            <person name="Ramirez L."/>
            <person name="Alfaro M."/>
            <person name="Sun H."/>
            <person name="Tritt A."/>
            <person name="Yoshinaga Y."/>
            <person name="Zwiers L.-H."/>
            <person name="Turgeon B."/>
            <person name="Goodwin S."/>
            <person name="Spatafora J."/>
            <person name="Crous P."/>
            <person name="Grigoriev I."/>
        </authorList>
    </citation>
    <scope>NUCLEOTIDE SEQUENCE</scope>
    <source>
        <strain evidence="2">SCOH1-5</strain>
    </source>
</reference>
<name>A0A6A6F5E1_9PEZI</name>
<proteinExistence type="predicted"/>
<dbReference type="Proteomes" id="UP000799539">
    <property type="component" value="Unassembled WGS sequence"/>
</dbReference>
<dbReference type="AlphaFoldDB" id="A0A6A6F5E1"/>
<dbReference type="EMBL" id="ML992700">
    <property type="protein sequence ID" value="KAF2207761.1"/>
    <property type="molecule type" value="Genomic_DNA"/>
</dbReference>
<evidence type="ECO:0000313" key="2">
    <source>
        <dbReference type="EMBL" id="KAF2207761.1"/>
    </source>
</evidence>
<protein>
    <submittedName>
        <fullName evidence="2">Uncharacterized protein</fullName>
    </submittedName>
</protein>
<sequence>MRTPATSFKTRGFGVKSNPISSNGGRGIRETSTQGPSTNAIVDHNFRTRKKALRIRTRHEHEGISLNNEAALENDETGDELVFKTRERQMDMPEFPPDKAAAKSAPYAEDFGQSGTSDKHLRNVHGIFHKAHDTESFSLFGRRSVFTLGTPL</sequence>